<organism evidence="6">
    <name type="scientific">Pedobacter sp. KACC 23697</name>
    <dbReference type="NCBI Taxonomy" id="3149230"/>
    <lineage>
        <taxon>Bacteria</taxon>
        <taxon>Pseudomonadati</taxon>
        <taxon>Bacteroidota</taxon>
        <taxon>Sphingobacteriia</taxon>
        <taxon>Sphingobacteriales</taxon>
        <taxon>Sphingobacteriaceae</taxon>
        <taxon>Pedobacter</taxon>
    </lineage>
</organism>
<reference evidence="6" key="1">
    <citation type="submission" date="2024-05" db="EMBL/GenBank/DDBJ databases">
        <authorList>
            <person name="Kim S."/>
            <person name="Heo J."/>
            <person name="Choi H."/>
            <person name="Choi Y."/>
            <person name="Kwon S.-W."/>
            <person name="Kim Y."/>
        </authorList>
    </citation>
    <scope>NUCLEOTIDE SEQUENCE</scope>
    <source>
        <strain evidence="6">KACC 23697</strain>
    </source>
</reference>
<name>A0AAU7KAC0_9SPHI</name>
<dbReference type="InterPro" id="IPR008969">
    <property type="entry name" value="CarboxyPept-like_regulatory"/>
</dbReference>
<evidence type="ECO:0000256" key="1">
    <source>
        <dbReference type="ARBA" id="ARBA00004442"/>
    </source>
</evidence>
<dbReference type="SUPFAM" id="SSF56935">
    <property type="entry name" value="Porins"/>
    <property type="match status" value="1"/>
</dbReference>
<dbReference type="EMBL" id="CP157485">
    <property type="protein sequence ID" value="XBO48999.1"/>
    <property type="molecule type" value="Genomic_DNA"/>
</dbReference>
<keyword evidence="4" id="KW-0732">Signal</keyword>
<dbReference type="RefSeq" id="WP_406826333.1">
    <property type="nucleotide sequence ID" value="NZ_CP157485.1"/>
</dbReference>
<dbReference type="PANTHER" id="PTHR40980:SF4">
    <property type="entry name" value="TONB-DEPENDENT RECEPTOR-LIKE BETA-BARREL DOMAIN-CONTAINING PROTEIN"/>
    <property type="match status" value="1"/>
</dbReference>
<keyword evidence="3" id="KW-0998">Cell outer membrane</keyword>
<dbReference type="AlphaFoldDB" id="A0AAU7KAC0"/>
<dbReference type="Gene3D" id="2.60.40.1120">
    <property type="entry name" value="Carboxypeptidase-like, regulatory domain"/>
    <property type="match status" value="1"/>
</dbReference>
<evidence type="ECO:0000256" key="2">
    <source>
        <dbReference type="ARBA" id="ARBA00023136"/>
    </source>
</evidence>
<sequence>MKIFNLSVCGFFCMMLSVYTAYGLTKTDTLSTGKITGVVLDDHQKALAYATLTLIKASDSVFVINALSDTAGKYQFTAIKAGTYRIKVTAMGYQSFITNPISLNADEILPMKAIILAPLANTLNEVRITASRPAIETKRDRLVMNVENSPLASGNSLQLLKSAPFVQVSSGNVVSLQGKRTMILIDNKPVPDAALEDILLALPSGNILKVELITNPSAKYDAAYGAVINITTKKSLIEGITGNVRAEGSVGLYGRGDLNSQVTYKHLGLTLYGGGGLNIGDNLFEANSERILGAGNSIDILMNKSRRLAHNKSYNFKAGADFTLDKNQTLGVQVNGNIVRPDGPWPTITSFRKQGSGIDSVLHTNSNFDLKLSTFTYSANYHLVSDSGKNDLTILAAVTPFKRNLFQYFPSELLNASGGTLKIPSIYQTINTSDIKVYSTQLDYIHTFDKKWTLESGLKYQYTDSKSAVNYQANRNGSFETDPRFSNDNTLTESIAGAYAILSKDWKKDKIQAGMRMENTRADYTGNRSQDYFNVFPTFIYQHIFSDDYNLSLSYKRSIARAPYAELVPYTVFINQYNIEQGNPDLKPQYDHIYTIGANIKKINLSLSYTDAQGMFALFPRTQDPITKVTAFSRQNINKFSDFSLYLFFPLKLTSWWETQNSGTVLGYNKAEGNILGSPYELSAFRSDFRSAHIFTISKNIKLQVDAYYWTRYVQDLSRYSGNKNIDASLLVNIMAGKGQIRLSGSEIVFKRNDYRLEQYFNGYSSRESFITDSKRVSLGFTYKFGKTTVKSTDKQSGNEDAVKRL</sequence>
<protein>
    <submittedName>
        <fullName evidence="6">Outer membrane beta-barrel protein</fullName>
    </submittedName>
</protein>
<gene>
    <name evidence="6" type="ORF">ABEG20_05210</name>
</gene>
<dbReference type="InterPro" id="IPR036942">
    <property type="entry name" value="Beta-barrel_TonB_sf"/>
</dbReference>
<evidence type="ECO:0000259" key="5">
    <source>
        <dbReference type="Pfam" id="PF14905"/>
    </source>
</evidence>
<feature type="signal peptide" evidence="4">
    <location>
        <begin position="1"/>
        <end position="20"/>
    </location>
</feature>
<dbReference type="SUPFAM" id="SSF49464">
    <property type="entry name" value="Carboxypeptidase regulatory domain-like"/>
    <property type="match status" value="1"/>
</dbReference>
<evidence type="ECO:0000256" key="3">
    <source>
        <dbReference type="ARBA" id="ARBA00023237"/>
    </source>
</evidence>
<evidence type="ECO:0000313" key="6">
    <source>
        <dbReference type="EMBL" id="XBO48999.1"/>
    </source>
</evidence>
<dbReference type="InterPro" id="IPR041700">
    <property type="entry name" value="OMP_b-brl_3"/>
</dbReference>
<feature type="chain" id="PRO_5043380672" evidence="4">
    <location>
        <begin position="21"/>
        <end position="806"/>
    </location>
</feature>
<evidence type="ECO:0000256" key="4">
    <source>
        <dbReference type="SAM" id="SignalP"/>
    </source>
</evidence>
<feature type="domain" description="Outer membrane protein beta-barrel" evidence="5">
    <location>
        <begin position="387"/>
        <end position="783"/>
    </location>
</feature>
<proteinExistence type="predicted"/>
<dbReference type="Pfam" id="PF14905">
    <property type="entry name" value="OMP_b-brl_3"/>
    <property type="match status" value="1"/>
</dbReference>
<accession>A0AAU7KAC0</accession>
<dbReference type="GO" id="GO:0009279">
    <property type="term" value="C:cell outer membrane"/>
    <property type="evidence" value="ECO:0007669"/>
    <property type="project" value="UniProtKB-SubCell"/>
</dbReference>
<dbReference type="Pfam" id="PF13620">
    <property type="entry name" value="CarboxypepD_reg"/>
    <property type="match status" value="1"/>
</dbReference>
<keyword evidence="2" id="KW-0472">Membrane</keyword>
<dbReference type="Gene3D" id="2.40.170.20">
    <property type="entry name" value="TonB-dependent receptor, beta-barrel domain"/>
    <property type="match status" value="1"/>
</dbReference>
<comment type="subcellular location">
    <subcellularLocation>
        <location evidence="1">Cell outer membrane</location>
    </subcellularLocation>
</comment>
<dbReference type="PANTHER" id="PTHR40980">
    <property type="entry name" value="PLUG DOMAIN-CONTAINING PROTEIN"/>
    <property type="match status" value="1"/>
</dbReference>